<evidence type="ECO:0000313" key="6">
    <source>
        <dbReference type="EMBL" id="AHY48348.1"/>
    </source>
</evidence>
<dbReference type="NCBIfam" id="TIGR01256">
    <property type="entry name" value="modA"/>
    <property type="match status" value="1"/>
</dbReference>
<dbReference type="PROSITE" id="PS51257">
    <property type="entry name" value="PROKAR_LIPOPROTEIN"/>
    <property type="match status" value="1"/>
</dbReference>
<dbReference type="AlphaFoldDB" id="A0A023X7N0"/>
<keyword evidence="4" id="KW-0500">Molybdenum</keyword>
<dbReference type="InterPro" id="IPR005950">
    <property type="entry name" value="ModA"/>
</dbReference>
<gene>
    <name evidence="7" type="primary">modA</name>
    <name evidence="6" type="ORF">RradSPS_3065</name>
    <name evidence="7" type="ORF">SIL72_15765</name>
</gene>
<keyword evidence="8" id="KW-1185">Reference proteome</keyword>
<keyword evidence="2 4" id="KW-0479">Metal-binding</keyword>
<dbReference type="GO" id="GO:0015689">
    <property type="term" value="P:molybdate ion transport"/>
    <property type="evidence" value="ECO:0007669"/>
    <property type="project" value="InterPro"/>
</dbReference>
<dbReference type="PATRIC" id="fig|42256.3.peg.3114"/>
<reference evidence="7" key="2">
    <citation type="submission" date="2023-11" db="EMBL/GenBank/DDBJ databases">
        <title>MicrobeMod: A computational toolkit for identifying prokaryotic methylation and restriction-modification with nanopore sequencing.</title>
        <authorList>
            <person name="Crits-Christoph A."/>
            <person name="Kang S.C."/>
            <person name="Lee H."/>
            <person name="Ostrov N."/>
        </authorList>
    </citation>
    <scope>NUCLEOTIDE SEQUENCE</scope>
    <source>
        <strain evidence="7">ATCC 51242</strain>
    </source>
</reference>
<feature type="binding site" evidence="4">
    <location>
        <position position="71"/>
    </location>
    <ligand>
        <name>molybdate</name>
        <dbReference type="ChEBI" id="CHEBI:36264"/>
    </ligand>
</feature>
<dbReference type="Proteomes" id="UP001281130">
    <property type="component" value="Unassembled WGS sequence"/>
</dbReference>
<name>A0A023X7N0_RUBRA</name>
<reference evidence="6 8" key="1">
    <citation type="submission" date="2014-03" db="EMBL/GenBank/DDBJ databases">
        <title>Complete genome sequence of the Radio-Resistant Rubrobacter radiotolerans RSPS-4.</title>
        <authorList>
            <person name="Egas C.C."/>
            <person name="Barroso C.C."/>
            <person name="Froufe H.J.C."/>
            <person name="Pacheco J.J."/>
            <person name="Albuquerque L.L."/>
            <person name="da Costa M.M.S."/>
        </authorList>
    </citation>
    <scope>NUCLEOTIDE SEQUENCE [LARGE SCALE GENOMIC DNA]</scope>
    <source>
        <strain evidence="6 8">RSPS-4</strain>
        <plasmid evidence="6 8">2</plasmid>
    </source>
</reference>
<evidence type="ECO:0000313" key="8">
    <source>
        <dbReference type="Proteomes" id="UP000025229"/>
    </source>
</evidence>
<dbReference type="OrthoDB" id="9785015at2"/>
<dbReference type="KEGG" id="rrd:RradSPS_3065"/>
<dbReference type="EMBL" id="JAWXXX010000003">
    <property type="protein sequence ID" value="MDX5895485.1"/>
    <property type="molecule type" value="Genomic_DNA"/>
</dbReference>
<organism evidence="6 8">
    <name type="scientific">Rubrobacter radiotolerans</name>
    <name type="common">Arthrobacter radiotolerans</name>
    <dbReference type="NCBI Taxonomy" id="42256"/>
    <lineage>
        <taxon>Bacteria</taxon>
        <taxon>Bacillati</taxon>
        <taxon>Actinomycetota</taxon>
        <taxon>Rubrobacteria</taxon>
        <taxon>Rubrobacterales</taxon>
        <taxon>Rubrobacteraceae</taxon>
        <taxon>Rubrobacter</taxon>
    </lineage>
</organism>
<feature type="signal peptide" evidence="5">
    <location>
        <begin position="1"/>
        <end position="20"/>
    </location>
</feature>
<keyword evidence="6" id="KW-0614">Plasmid</keyword>
<geneLocation type="plasmid" evidence="6">
    <name>2</name>
</geneLocation>
<dbReference type="eggNOG" id="COG0725">
    <property type="taxonomic scope" value="Bacteria"/>
</dbReference>
<comment type="similarity">
    <text evidence="1">Belongs to the bacterial solute-binding protein ModA family.</text>
</comment>
<dbReference type="PANTHER" id="PTHR30632:SF0">
    <property type="entry name" value="SULFATE-BINDING PROTEIN"/>
    <property type="match status" value="1"/>
</dbReference>
<protein>
    <submittedName>
        <fullName evidence="6">ModA: molybdate ABC transporter, periplasmic molybdate-binding protein</fullName>
    </submittedName>
    <submittedName>
        <fullName evidence="7">Molybdate ABC transporter substrate-binding protein</fullName>
    </submittedName>
</protein>
<sequence length="267" mass="28484">MRIKGATLLVALALAPAALTGCGGGGGGDGEAGGTINVFAASSLIEAFEEMKETFEEENPGAEVRLNFAGSSALLTQIQQGAPADVFASADEEKMNRALEDDLVQEPRDFVTNELAVIVPESNPAGIETLEDLADEGVTIVLAEEGVPVAEYTEDLLDNANSEYGEDFSERVLGNISSREVDVKAAANRVSLNEADATFVYESDITPDIEERVEIVEIPPDLNVVATYPIAVTTATTNEDLANRWKEFVLSEEGQGILEDWGFEPAR</sequence>
<dbReference type="CDD" id="cd13538">
    <property type="entry name" value="PBP2_ModA_like_1"/>
    <property type="match status" value="1"/>
</dbReference>
<feature type="chain" id="PRO_5038682326" evidence="5">
    <location>
        <begin position="21"/>
        <end position="267"/>
    </location>
</feature>
<dbReference type="HOGENOM" id="CLU_065520_0_0_11"/>
<feature type="binding site" evidence="4">
    <location>
        <position position="43"/>
    </location>
    <ligand>
        <name>molybdate</name>
        <dbReference type="ChEBI" id="CHEBI:36264"/>
    </ligand>
</feature>
<dbReference type="PIRSF" id="PIRSF004846">
    <property type="entry name" value="ModA"/>
    <property type="match status" value="1"/>
</dbReference>
<evidence type="ECO:0000256" key="5">
    <source>
        <dbReference type="SAM" id="SignalP"/>
    </source>
</evidence>
<dbReference type="Gene3D" id="3.40.190.10">
    <property type="entry name" value="Periplasmic binding protein-like II"/>
    <property type="match status" value="2"/>
</dbReference>
<dbReference type="RefSeq" id="WP_041339137.1">
    <property type="nucleotide sequence ID" value="NZ_CP007516.1"/>
</dbReference>
<evidence type="ECO:0000256" key="1">
    <source>
        <dbReference type="ARBA" id="ARBA00009175"/>
    </source>
</evidence>
<proteinExistence type="inferred from homology"/>
<feature type="binding site" evidence="4">
    <location>
        <position position="183"/>
    </location>
    <ligand>
        <name>molybdate</name>
        <dbReference type="ChEBI" id="CHEBI:36264"/>
    </ligand>
</feature>
<dbReference type="Pfam" id="PF13531">
    <property type="entry name" value="SBP_bac_11"/>
    <property type="match status" value="1"/>
</dbReference>
<accession>A0A023X7N0</accession>
<dbReference type="GO" id="GO:0030973">
    <property type="term" value="F:molybdate ion binding"/>
    <property type="evidence" value="ECO:0007669"/>
    <property type="project" value="TreeGrafter"/>
</dbReference>
<dbReference type="InterPro" id="IPR050682">
    <property type="entry name" value="ModA/WtpA"/>
</dbReference>
<evidence type="ECO:0000313" key="7">
    <source>
        <dbReference type="EMBL" id="MDX5895485.1"/>
    </source>
</evidence>
<dbReference type="PANTHER" id="PTHR30632">
    <property type="entry name" value="MOLYBDATE-BINDING PERIPLASMIC PROTEIN"/>
    <property type="match status" value="1"/>
</dbReference>
<feature type="binding site" evidence="4">
    <location>
        <position position="201"/>
    </location>
    <ligand>
        <name>molybdate</name>
        <dbReference type="ChEBI" id="CHEBI:36264"/>
    </ligand>
</feature>
<evidence type="ECO:0000256" key="3">
    <source>
        <dbReference type="ARBA" id="ARBA00022729"/>
    </source>
</evidence>
<dbReference type="EMBL" id="CP007516">
    <property type="protein sequence ID" value="AHY48348.1"/>
    <property type="molecule type" value="Genomic_DNA"/>
</dbReference>
<dbReference type="Proteomes" id="UP000025229">
    <property type="component" value="Plasmid 2"/>
</dbReference>
<dbReference type="SUPFAM" id="SSF53850">
    <property type="entry name" value="Periplasmic binding protein-like II"/>
    <property type="match status" value="1"/>
</dbReference>
<evidence type="ECO:0000256" key="4">
    <source>
        <dbReference type="PIRSR" id="PIRSR004846-1"/>
    </source>
</evidence>
<keyword evidence="3 5" id="KW-0732">Signal</keyword>
<evidence type="ECO:0000256" key="2">
    <source>
        <dbReference type="ARBA" id="ARBA00022723"/>
    </source>
</evidence>
<dbReference type="GO" id="GO:0046872">
    <property type="term" value="F:metal ion binding"/>
    <property type="evidence" value="ECO:0007669"/>
    <property type="project" value="UniProtKB-KW"/>
</dbReference>